<organism evidence="21 22">
    <name type="scientific">Labrus bergylta</name>
    <name type="common">ballan wrasse</name>
    <dbReference type="NCBI Taxonomy" id="56723"/>
    <lineage>
        <taxon>Eukaryota</taxon>
        <taxon>Metazoa</taxon>
        <taxon>Chordata</taxon>
        <taxon>Craniata</taxon>
        <taxon>Vertebrata</taxon>
        <taxon>Euteleostomi</taxon>
        <taxon>Actinopterygii</taxon>
        <taxon>Neopterygii</taxon>
        <taxon>Teleostei</taxon>
        <taxon>Neoteleostei</taxon>
        <taxon>Acanthomorphata</taxon>
        <taxon>Eupercaria</taxon>
        <taxon>Labriformes</taxon>
        <taxon>Labridae</taxon>
        <taxon>Labrus</taxon>
    </lineage>
</organism>
<evidence type="ECO:0000256" key="19">
    <source>
        <dbReference type="SAM" id="SignalP"/>
    </source>
</evidence>
<dbReference type="AlphaFoldDB" id="A0A3Q3DZU3"/>
<comment type="cofactor">
    <cofactor evidence="1">
        <name>Mn(2+)</name>
        <dbReference type="ChEBI" id="CHEBI:29035"/>
    </cofactor>
</comment>
<keyword evidence="22" id="KW-1185">Reference proteome</keyword>
<feature type="domain" description="Nudix hydrolase" evidence="20">
    <location>
        <begin position="68"/>
        <end position="195"/>
    </location>
</feature>
<dbReference type="PROSITE" id="PS51462">
    <property type="entry name" value="NUDIX"/>
    <property type="match status" value="1"/>
</dbReference>
<comment type="cofactor">
    <cofactor evidence="2">
        <name>Mg(2+)</name>
        <dbReference type="ChEBI" id="CHEBI:18420"/>
    </cofactor>
</comment>
<dbReference type="InParanoid" id="A0A3Q3DZU3"/>
<evidence type="ECO:0000256" key="13">
    <source>
        <dbReference type="ARBA" id="ARBA00066482"/>
    </source>
</evidence>
<evidence type="ECO:0000256" key="7">
    <source>
        <dbReference type="ARBA" id="ARBA00023211"/>
    </source>
</evidence>
<comment type="catalytic activity">
    <reaction evidence="10">
        <text>8-oxo-GDP + H2O = 8-oxo-GMP + phosphate + H(+)</text>
        <dbReference type="Rhea" id="RHEA:62356"/>
        <dbReference type="ChEBI" id="CHEBI:15377"/>
        <dbReference type="ChEBI" id="CHEBI:15378"/>
        <dbReference type="ChEBI" id="CHEBI:43474"/>
        <dbReference type="ChEBI" id="CHEBI:143554"/>
        <dbReference type="ChEBI" id="CHEBI:145694"/>
        <dbReference type="EC" id="3.6.1.58"/>
    </reaction>
    <physiologicalReaction direction="left-to-right" evidence="10">
        <dbReference type="Rhea" id="RHEA:62357"/>
    </physiologicalReaction>
</comment>
<feature type="chain" id="PRO_5018590373" description="8-oxo-dGDP phosphatase NUDT18" evidence="19">
    <location>
        <begin position="26"/>
        <end position="361"/>
    </location>
</feature>
<evidence type="ECO:0000256" key="2">
    <source>
        <dbReference type="ARBA" id="ARBA00001946"/>
    </source>
</evidence>
<evidence type="ECO:0000256" key="4">
    <source>
        <dbReference type="ARBA" id="ARBA00022723"/>
    </source>
</evidence>
<keyword evidence="19" id="KW-0732">Signal</keyword>
<evidence type="ECO:0000313" key="22">
    <source>
        <dbReference type="Proteomes" id="UP000261660"/>
    </source>
</evidence>
<dbReference type="InterPro" id="IPR020476">
    <property type="entry name" value="Nudix_hydrolase"/>
</dbReference>
<dbReference type="EC" id="3.6.1.58" evidence="13"/>
<evidence type="ECO:0000256" key="9">
    <source>
        <dbReference type="ARBA" id="ARBA00050338"/>
    </source>
</evidence>
<keyword evidence="4" id="KW-0479">Metal-binding</keyword>
<dbReference type="PANTHER" id="PTHR22769:SF56">
    <property type="entry name" value="8-OXO-DGDP PHOSPHATASE NUDT18"/>
    <property type="match status" value="1"/>
</dbReference>
<evidence type="ECO:0000256" key="11">
    <source>
        <dbReference type="ARBA" id="ARBA00052843"/>
    </source>
</evidence>
<dbReference type="Ensembl" id="ENSLBET00000000080.1">
    <property type="protein sequence ID" value="ENSLBEP00000000078.1"/>
    <property type="gene ID" value="ENSLBEG00000000070.1"/>
</dbReference>
<dbReference type="InterPro" id="IPR015797">
    <property type="entry name" value="NUDIX_hydrolase-like_dom_sf"/>
</dbReference>
<evidence type="ECO:0000256" key="12">
    <source>
        <dbReference type="ARBA" id="ARBA00056193"/>
    </source>
</evidence>
<protein>
    <recommendedName>
        <fullName evidence="14">8-oxo-dGDP phosphatase NUDT18</fullName>
        <ecNumber evidence="13">3.6.1.58</ecNumber>
    </recommendedName>
    <alternativeName>
        <fullName evidence="17">2-hydroxy-dADP phosphatase</fullName>
    </alternativeName>
    <alternativeName>
        <fullName evidence="15">7,8-dihydro-8-oxoguanine phosphatase</fullName>
    </alternativeName>
    <alternativeName>
        <fullName evidence="16">Nucleoside diphosphate-linked moiety X motif 18</fullName>
    </alternativeName>
</protein>
<dbReference type="InterPro" id="IPR020084">
    <property type="entry name" value="NUDIX_hydrolase_CS"/>
</dbReference>
<proteinExistence type="inferred from homology"/>
<dbReference type="SUPFAM" id="SSF55811">
    <property type="entry name" value="Nudix"/>
    <property type="match status" value="1"/>
</dbReference>
<dbReference type="Pfam" id="PF00293">
    <property type="entry name" value="NUDIX"/>
    <property type="match status" value="1"/>
</dbReference>
<dbReference type="Gene3D" id="3.90.79.10">
    <property type="entry name" value="Nucleoside Triphosphate Pyrophosphohydrolase"/>
    <property type="match status" value="1"/>
</dbReference>
<evidence type="ECO:0000256" key="5">
    <source>
        <dbReference type="ARBA" id="ARBA00022801"/>
    </source>
</evidence>
<comment type="similarity">
    <text evidence="3 18">Belongs to the Nudix hydrolase family.</text>
</comment>
<dbReference type="InterPro" id="IPR042970">
    <property type="entry name" value="NUDT18_NUDIX"/>
</dbReference>
<evidence type="ECO:0000256" key="18">
    <source>
        <dbReference type="RuleBase" id="RU003476"/>
    </source>
</evidence>
<keyword evidence="5 18" id="KW-0378">Hydrolase</keyword>
<comment type="catalytic activity">
    <reaction evidence="9">
        <text>8-oxo-dADP + H2O = 8-oxo-dAMP + phosphate + H(+)</text>
        <dbReference type="Rhea" id="RHEA:35219"/>
        <dbReference type="ChEBI" id="CHEBI:15377"/>
        <dbReference type="ChEBI" id="CHEBI:15378"/>
        <dbReference type="ChEBI" id="CHEBI:43474"/>
        <dbReference type="ChEBI" id="CHEBI:71361"/>
        <dbReference type="ChEBI" id="CHEBI:71362"/>
    </reaction>
    <physiologicalReaction direction="left-to-right" evidence="9">
        <dbReference type="Rhea" id="RHEA:35220"/>
    </physiologicalReaction>
</comment>
<dbReference type="GO" id="GO:0044715">
    <property type="term" value="F:8-oxo-dGDP phosphatase activity"/>
    <property type="evidence" value="ECO:0007669"/>
    <property type="project" value="TreeGrafter"/>
</dbReference>
<dbReference type="GO" id="GO:0046872">
    <property type="term" value="F:metal ion binding"/>
    <property type="evidence" value="ECO:0007669"/>
    <property type="project" value="UniProtKB-KW"/>
</dbReference>
<feature type="signal peptide" evidence="19">
    <location>
        <begin position="1"/>
        <end position="25"/>
    </location>
</feature>
<evidence type="ECO:0000256" key="14">
    <source>
        <dbReference type="ARBA" id="ARBA00071481"/>
    </source>
</evidence>
<evidence type="ECO:0000256" key="15">
    <source>
        <dbReference type="ARBA" id="ARBA00076305"/>
    </source>
</evidence>
<evidence type="ECO:0000313" key="21">
    <source>
        <dbReference type="Ensembl" id="ENSLBEP00000000078.1"/>
    </source>
</evidence>
<dbReference type="FunFam" id="3.90.79.10:FF:000080">
    <property type="entry name" value="8-oxo-dGDP phosphatase NUDT18"/>
    <property type="match status" value="1"/>
</dbReference>
<accession>A0A3Q3DZU3</accession>
<name>A0A3Q3DZU3_9LABR</name>
<evidence type="ECO:0000256" key="10">
    <source>
        <dbReference type="ARBA" id="ARBA00051185"/>
    </source>
</evidence>
<dbReference type="GeneTree" id="ENSGT00390000002931"/>
<dbReference type="Proteomes" id="UP000261660">
    <property type="component" value="Unplaced"/>
</dbReference>
<evidence type="ECO:0000256" key="16">
    <source>
        <dbReference type="ARBA" id="ARBA00080473"/>
    </source>
</evidence>
<reference evidence="21" key="1">
    <citation type="submission" date="2025-08" db="UniProtKB">
        <authorList>
            <consortium name="Ensembl"/>
        </authorList>
    </citation>
    <scope>IDENTIFICATION</scope>
</reference>
<evidence type="ECO:0000256" key="6">
    <source>
        <dbReference type="ARBA" id="ARBA00022842"/>
    </source>
</evidence>
<comment type="catalytic activity">
    <reaction evidence="8">
        <text>8-oxo-dGDP + H2O = 8-oxo-dGMP + phosphate + H(+)</text>
        <dbReference type="Rhea" id="RHEA:32063"/>
        <dbReference type="ChEBI" id="CHEBI:15377"/>
        <dbReference type="ChEBI" id="CHEBI:15378"/>
        <dbReference type="ChEBI" id="CHEBI:43474"/>
        <dbReference type="ChEBI" id="CHEBI:63224"/>
        <dbReference type="ChEBI" id="CHEBI:63715"/>
        <dbReference type="EC" id="3.6.1.58"/>
    </reaction>
    <physiologicalReaction direction="left-to-right" evidence="8">
        <dbReference type="Rhea" id="RHEA:32064"/>
    </physiologicalReaction>
</comment>
<evidence type="ECO:0000256" key="3">
    <source>
        <dbReference type="ARBA" id="ARBA00005582"/>
    </source>
</evidence>
<dbReference type="PRINTS" id="PR00502">
    <property type="entry name" value="NUDIXFAMILY"/>
</dbReference>
<comment type="function">
    <text evidence="12">Mediates the hydrolysis of oxidized nucleoside diphosphate derivatives. Hydrolyzes 8-oxo-7,8-dihydroguanine (8-oxo-Gua)-containing deoxyribo- and ribonucleoside diphosphates to the monophosphates. Hydrolyzes 8-oxo-dGDP and 8-oxo-GDP with the same efficiencies. Also hydrolyzes 8-OH-dADP and 2-OH-dADP. Exhibited no or minimal hydrolysis activity against 8-oxo-dGTP, 8-oxo-GTP, dGTP, GTP, dGDP and GDP. Probably removes oxidized guanine nucleotides from both the DNA and RNA precursor pools.</text>
</comment>
<reference evidence="21" key="2">
    <citation type="submission" date="2025-09" db="UniProtKB">
        <authorList>
            <consortium name="Ensembl"/>
        </authorList>
    </citation>
    <scope>IDENTIFICATION</scope>
</reference>
<dbReference type="FunCoup" id="A0A3Q3DZU3">
    <property type="interactions" value="408"/>
</dbReference>
<dbReference type="PROSITE" id="PS00893">
    <property type="entry name" value="NUDIX_BOX"/>
    <property type="match status" value="1"/>
</dbReference>
<keyword evidence="7" id="KW-0464">Manganese</keyword>
<comment type="catalytic activity">
    <reaction evidence="11">
        <text>2-oxo-dADP + H2O = 2-oxo-dAMP + phosphate + H(+)</text>
        <dbReference type="Rhea" id="RHEA:35223"/>
        <dbReference type="ChEBI" id="CHEBI:15377"/>
        <dbReference type="ChEBI" id="CHEBI:15378"/>
        <dbReference type="ChEBI" id="CHEBI:43474"/>
        <dbReference type="ChEBI" id="CHEBI:63212"/>
        <dbReference type="ChEBI" id="CHEBI:71363"/>
    </reaction>
    <physiologicalReaction direction="left-to-right" evidence="11">
        <dbReference type="Rhea" id="RHEA:35224"/>
    </physiologicalReaction>
</comment>
<dbReference type="CDD" id="cd04671">
    <property type="entry name" value="NUDIX_8DGDPP_Nudt18"/>
    <property type="match status" value="1"/>
</dbReference>
<evidence type="ECO:0000259" key="20">
    <source>
        <dbReference type="PROSITE" id="PS51462"/>
    </source>
</evidence>
<evidence type="ECO:0000256" key="1">
    <source>
        <dbReference type="ARBA" id="ARBA00001936"/>
    </source>
</evidence>
<evidence type="ECO:0000256" key="17">
    <source>
        <dbReference type="ARBA" id="ARBA00083158"/>
    </source>
</evidence>
<dbReference type="GO" id="GO:0044716">
    <property type="term" value="F:8-oxo-GDP phosphatase activity"/>
    <property type="evidence" value="ECO:0007669"/>
    <property type="project" value="TreeGrafter"/>
</dbReference>
<sequence length="361" mass="41282">MSQLLTQLYRCVVSVFLCFLYLAEMEVSEEERRQVEEQVEKMMSGQGSEVTLCDVGLDQSKPATLRKNVTYIVAAVIFNDKEEVLMVQEAKQDCYKQWYLPAGRMEVGESLVEALMREVKEEAGFDCEPITLLLIQEQGPQWIRFIFLARVTGGTLKNLSAADQESLQASWWDRQSALSLRGRDILRLIDCGLKYRRDPWHPVTLPMDMSCRHVVQKLVLVYTNNDDIWVLVIKAPALHLPTAAAVKTHAVTWAANMVVQEAMPKAYYDHDVNTLGAFSLQHNGRQHGKTDGVCFNTLVALVPDHVQRNEDGEKVEWKGTERPPPVENSRYIWCEVRKKTLKEKLLKMTKNMSILPVHSLY</sequence>
<keyword evidence="6" id="KW-0460">Magnesium</keyword>
<dbReference type="STRING" id="56723.ENSLBEP00000000078"/>
<evidence type="ECO:0000256" key="8">
    <source>
        <dbReference type="ARBA" id="ARBA00050269"/>
    </source>
</evidence>
<dbReference type="InterPro" id="IPR000086">
    <property type="entry name" value="NUDIX_hydrolase_dom"/>
</dbReference>
<dbReference type="PANTHER" id="PTHR22769">
    <property type="entry name" value="MUTT/NUDIX HYDROLASE"/>
    <property type="match status" value="1"/>
</dbReference>